<organism evidence="1 2">
    <name type="scientific">Daphnia magna</name>
    <dbReference type="NCBI Taxonomy" id="35525"/>
    <lineage>
        <taxon>Eukaryota</taxon>
        <taxon>Metazoa</taxon>
        <taxon>Ecdysozoa</taxon>
        <taxon>Arthropoda</taxon>
        <taxon>Crustacea</taxon>
        <taxon>Branchiopoda</taxon>
        <taxon>Diplostraca</taxon>
        <taxon>Cladocera</taxon>
        <taxon>Anomopoda</taxon>
        <taxon>Daphniidae</taxon>
        <taxon>Daphnia</taxon>
    </lineage>
</organism>
<proteinExistence type="predicted"/>
<dbReference type="Proteomes" id="UP001234178">
    <property type="component" value="Unassembled WGS sequence"/>
</dbReference>
<evidence type="ECO:0000313" key="2">
    <source>
        <dbReference type="Proteomes" id="UP001234178"/>
    </source>
</evidence>
<reference evidence="1 2" key="1">
    <citation type="journal article" date="2023" name="Nucleic Acids Res.">
        <title>The hologenome of Daphnia magna reveals possible DNA methylation and microbiome-mediated evolution of the host genome.</title>
        <authorList>
            <person name="Chaturvedi A."/>
            <person name="Li X."/>
            <person name="Dhandapani V."/>
            <person name="Marshall H."/>
            <person name="Kissane S."/>
            <person name="Cuenca-Cambronero M."/>
            <person name="Asole G."/>
            <person name="Calvet F."/>
            <person name="Ruiz-Romero M."/>
            <person name="Marangio P."/>
            <person name="Guigo R."/>
            <person name="Rago D."/>
            <person name="Mirbahai L."/>
            <person name="Eastwood N."/>
            <person name="Colbourne J.K."/>
            <person name="Zhou J."/>
            <person name="Mallon E."/>
            <person name="Orsini L."/>
        </authorList>
    </citation>
    <scope>NUCLEOTIDE SEQUENCE [LARGE SCALE GENOMIC DNA]</scope>
    <source>
        <strain evidence="1">LRV0_1</strain>
    </source>
</reference>
<evidence type="ECO:0000313" key="1">
    <source>
        <dbReference type="EMBL" id="KAK4030499.1"/>
    </source>
</evidence>
<protein>
    <submittedName>
        <fullName evidence="1">Uncharacterized protein</fullName>
    </submittedName>
</protein>
<keyword evidence="2" id="KW-1185">Reference proteome</keyword>
<comment type="caution">
    <text evidence="1">The sequence shown here is derived from an EMBL/GenBank/DDBJ whole genome shotgun (WGS) entry which is preliminary data.</text>
</comment>
<dbReference type="EMBL" id="JAOYFB010000039">
    <property type="protein sequence ID" value="KAK4030499.1"/>
    <property type="molecule type" value="Genomic_DNA"/>
</dbReference>
<accession>A0ABR0AZD2</accession>
<name>A0ABR0AZD2_9CRUS</name>
<sequence length="143" mass="17079">MEVLFSRKKLSYTRSAPEMASRLGKSLYHVIYLMDTCDKEEWLVRKRLLSLPLPLNLCFLSLIPSLHKFQLTSRKRYLWSLTRVAQLILQPLLLPIYIMVNPPLFHMWRQLFHVLLEIKRLHRSFDRRNTELMVGIVSVCVNR</sequence>
<gene>
    <name evidence="1" type="ORF">OUZ56_023742</name>
</gene>